<name>A0ACB7G7J3_MANES</name>
<dbReference type="Proteomes" id="UP000091857">
    <property type="component" value="Chromosome 16"/>
</dbReference>
<keyword evidence="2" id="KW-1185">Reference proteome</keyword>
<reference evidence="2" key="1">
    <citation type="journal article" date="2016" name="Nat. Biotechnol.">
        <title>Sequencing wild and cultivated cassava and related species reveals extensive interspecific hybridization and genetic diversity.</title>
        <authorList>
            <person name="Bredeson J.V."/>
            <person name="Lyons J.B."/>
            <person name="Prochnik S.E."/>
            <person name="Wu G.A."/>
            <person name="Ha C.M."/>
            <person name="Edsinger-Gonzales E."/>
            <person name="Grimwood J."/>
            <person name="Schmutz J."/>
            <person name="Rabbi I.Y."/>
            <person name="Egesi C."/>
            <person name="Nauluvula P."/>
            <person name="Lebot V."/>
            <person name="Ndunguru J."/>
            <person name="Mkamilo G."/>
            <person name="Bart R.S."/>
            <person name="Setter T.L."/>
            <person name="Gleadow R.M."/>
            <person name="Kulakow P."/>
            <person name="Ferguson M.E."/>
            <person name="Rounsley S."/>
            <person name="Rokhsar D.S."/>
        </authorList>
    </citation>
    <scope>NUCLEOTIDE SEQUENCE [LARGE SCALE GENOMIC DNA]</scope>
    <source>
        <strain evidence="2">cv. AM560-2</strain>
    </source>
</reference>
<protein>
    <submittedName>
        <fullName evidence="1">Uncharacterized protein</fullName>
    </submittedName>
</protein>
<dbReference type="EMBL" id="CM004402">
    <property type="protein sequence ID" value="KAG8636045.1"/>
    <property type="molecule type" value="Genomic_DNA"/>
</dbReference>
<evidence type="ECO:0000313" key="2">
    <source>
        <dbReference type="Proteomes" id="UP000091857"/>
    </source>
</evidence>
<comment type="caution">
    <text evidence="1">The sequence shown here is derived from an EMBL/GenBank/DDBJ whole genome shotgun (WGS) entry which is preliminary data.</text>
</comment>
<accession>A0ACB7G7J3</accession>
<organism evidence="1 2">
    <name type="scientific">Manihot esculenta</name>
    <name type="common">Cassava</name>
    <name type="synonym">Jatropha manihot</name>
    <dbReference type="NCBI Taxonomy" id="3983"/>
    <lineage>
        <taxon>Eukaryota</taxon>
        <taxon>Viridiplantae</taxon>
        <taxon>Streptophyta</taxon>
        <taxon>Embryophyta</taxon>
        <taxon>Tracheophyta</taxon>
        <taxon>Spermatophyta</taxon>
        <taxon>Magnoliopsida</taxon>
        <taxon>eudicotyledons</taxon>
        <taxon>Gunneridae</taxon>
        <taxon>Pentapetalae</taxon>
        <taxon>rosids</taxon>
        <taxon>fabids</taxon>
        <taxon>Malpighiales</taxon>
        <taxon>Euphorbiaceae</taxon>
        <taxon>Crotonoideae</taxon>
        <taxon>Manihoteae</taxon>
        <taxon>Manihot</taxon>
    </lineage>
</organism>
<evidence type="ECO:0000313" key="1">
    <source>
        <dbReference type="EMBL" id="KAG8636045.1"/>
    </source>
</evidence>
<proteinExistence type="predicted"/>
<sequence length="437" mass="49563">MVLSRITISLSQPIAKNLQDRFSQEEMYSFKQGDLSVTDYLTRMKLLWDELDNFRPIPQCTYANPYKIRFLKGLNDQFSYVRSQIMLIDPLPSINKVFSLVVQQERQLFLGVVPEPTALVTKLYPKTFQKDLMCITPLRSVSTVASQDIQKKLAIGSIQYQRLLALIQLDKQESHSTNQISSIIDHNSLHLPISSLNSLDTGATDDVCFSFNLFLTYKKIKFINVNLPNGVTVPADMSGKIYFSNSFTLSDENNTSKRIGLAEARNGLYLLVDPATSSTPIIPTVLTSPHCPSYTKFDIWHFRLGHPFMSIMNVIQNKYSFSPYEVLYHVIPDLSFLSLCFATIITASRIKFDPRARRCIFLDYKNGTKGLPLQLTEISSAIPKTCILYPISQVLTYEHLSPSHRNFILSTSIVTEPKSYSQAVKIDCWKECCSGAK</sequence>
<gene>
    <name evidence="1" type="ORF">MANES_16G093766v8</name>
</gene>